<dbReference type="AlphaFoldDB" id="A0A4Y2AQV3"/>
<proteinExistence type="predicted"/>
<dbReference type="EMBL" id="BGPR01000026">
    <property type="protein sequence ID" value="GBL81566.1"/>
    <property type="molecule type" value="Genomic_DNA"/>
</dbReference>
<sequence length="130" mass="14692">MLLICMLGQIPKLPCPGCHHFPAVGSRSSPIGPRRSWTSFLGTDGVMYRPRRIQLILAPEVCPPRIFLTVVWEGPTWLSSPEADWPKQPVLKDSDEHVLKERKKTTFVFSVFLKNDSIDALIKNILLILS</sequence>
<protein>
    <submittedName>
        <fullName evidence="1">Uncharacterized protein</fullName>
    </submittedName>
</protein>
<comment type="caution">
    <text evidence="1">The sequence shown here is derived from an EMBL/GenBank/DDBJ whole genome shotgun (WGS) entry which is preliminary data.</text>
</comment>
<reference evidence="1 2" key="1">
    <citation type="journal article" date="2019" name="Sci. Rep.">
        <title>Orb-weaving spider Araneus ventricosus genome elucidates the spidroin gene catalogue.</title>
        <authorList>
            <person name="Kono N."/>
            <person name="Nakamura H."/>
            <person name="Ohtoshi R."/>
            <person name="Moran D.A.P."/>
            <person name="Shinohara A."/>
            <person name="Yoshida Y."/>
            <person name="Fujiwara M."/>
            <person name="Mori M."/>
            <person name="Tomita M."/>
            <person name="Arakawa K."/>
        </authorList>
    </citation>
    <scope>NUCLEOTIDE SEQUENCE [LARGE SCALE GENOMIC DNA]</scope>
</reference>
<organism evidence="1 2">
    <name type="scientific">Araneus ventricosus</name>
    <name type="common">Orbweaver spider</name>
    <name type="synonym">Epeira ventricosa</name>
    <dbReference type="NCBI Taxonomy" id="182803"/>
    <lineage>
        <taxon>Eukaryota</taxon>
        <taxon>Metazoa</taxon>
        <taxon>Ecdysozoa</taxon>
        <taxon>Arthropoda</taxon>
        <taxon>Chelicerata</taxon>
        <taxon>Arachnida</taxon>
        <taxon>Araneae</taxon>
        <taxon>Araneomorphae</taxon>
        <taxon>Entelegynae</taxon>
        <taxon>Araneoidea</taxon>
        <taxon>Araneidae</taxon>
        <taxon>Araneus</taxon>
    </lineage>
</organism>
<dbReference type="Proteomes" id="UP000499080">
    <property type="component" value="Unassembled WGS sequence"/>
</dbReference>
<name>A0A4Y2AQV3_ARAVE</name>
<keyword evidence="2" id="KW-1185">Reference proteome</keyword>
<evidence type="ECO:0000313" key="2">
    <source>
        <dbReference type="Proteomes" id="UP000499080"/>
    </source>
</evidence>
<accession>A0A4Y2AQV3</accession>
<gene>
    <name evidence="1" type="ORF">AVEN_93370_1</name>
</gene>
<evidence type="ECO:0000313" key="1">
    <source>
        <dbReference type="EMBL" id="GBL81566.1"/>
    </source>
</evidence>